<dbReference type="GO" id="GO:0008270">
    <property type="term" value="F:zinc ion binding"/>
    <property type="evidence" value="ECO:0007669"/>
    <property type="project" value="UniProtKB-KW"/>
</dbReference>
<keyword evidence="2" id="KW-0479">Metal-binding</keyword>
<dbReference type="Proteomes" id="UP000743370">
    <property type="component" value="Unassembled WGS sequence"/>
</dbReference>
<evidence type="ECO:0000313" key="7">
    <source>
        <dbReference type="EMBL" id="KAG2375834.1"/>
    </source>
</evidence>
<reference evidence="7 8" key="1">
    <citation type="submission" date="2020-05" db="EMBL/GenBank/DDBJ databases">
        <title>Vigna angularis (adzuki bean) Var. LongXiaoDou No. 4 denovo assembly.</title>
        <authorList>
            <person name="Xiang H."/>
        </authorList>
    </citation>
    <scope>NUCLEOTIDE SEQUENCE [LARGE SCALE GENOMIC DNA]</scope>
    <source>
        <tissue evidence="7">Leaf</tissue>
    </source>
</reference>
<dbReference type="PROSITE" id="PS51795">
    <property type="entry name" value="ZF_FLZ"/>
    <property type="match status" value="1"/>
</dbReference>
<sequence>MAGSSKRHCFSEEDGWISSTDYSGHNYSHHSQHGFVSRTLGFGTFYNRGFRNPSILSPRSGRFYDARFEDHRPHFLQACFLCKKPLGDRDIFMYSVMNLWEIENLDMYVGRGDTPFCSEECRQEQIERDEAKEKNKNISSMKALRKKEQRKSVSPNKAHNYSFRAGTVAAA</sequence>
<feature type="region of interest" description="Disordered" evidence="5">
    <location>
        <begin position="127"/>
        <end position="171"/>
    </location>
</feature>
<comment type="caution">
    <text evidence="7">The sequence shown here is derived from an EMBL/GenBank/DDBJ whole genome shotgun (WGS) entry which is preliminary data.</text>
</comment>
<feature type="zinc finger region" description="FLZ-type" evidence="4">
    <location>
        <begin position="74"/>
        <end position="133"/>
    </location>
</feature>
<evidence type="ECO:0000259" key="6">
    <source>
        <dbReference type="PROSITE" id="PS51795"/>
    </source>
</evidence>
<feature type="compositionally biased region" description="Basic and acidic residues" evidence="5">
    <location>
        <begin position="127"/>
        <end position="136"/>
    </location>
</feature>
<name>A0A8T0JIQ8_PHAAN</name>
<proteinExistence type="inferred from homology"/>
<dbReference type="InterPro" id="IPR007650">
    <property type="entry name" value="Zf-FLZ_dom"/>
</dbReference>
<dbReference type="PANTHER" id="PTHR46057:SF9">
    <property type="entry name" value="FCS-LIKE ZINC FINGER 1"/>
    <property type="match status" value="1"/>
</dbReference>
<evidence type="ECO:0000256" key="1">
    <source>
        <dbReference type="ARBA" id="ARBA00009374"/>
    </source>
</evidence>
<evidence type="ECO:0000256" key="5">
    <source>
        <dbReference type="SAM" id="MobiDB-lite"/>
    </source>
</evidence>
<dbReference type="AlphaFoldDB" id="A0A8T0JIQ8"/>
<dbReference type="Pfam" id="PF04570">
    <property type="entry name" value="zf-FLZ"/>
    <property type="match status" value="2"/>
</dbReference>
<evidence type="ECO:0000313" key="8">
    <source>
        <dbReference type="Proteomes" id="UP000743370"/>
    </source>
</evidence>
<gene>
    <name evidence="7" type="ORF">HKW66_Vig0160120</name>
</gene>
<dbReference type="EMBL" id="JABFOF010000010">
    <property type="protein sequence ID" value="KAG2375834.1"/>
    <property type="molecule type" value="Genomic_DNA"/>
</dbReference>
<keyword evidence="3" id="KW-0862">Zinc</keyword>
<organism evidence="7 8">
    <name type="scientific">Phaseolus angularis</name>
    <name type="common">Azuki bean</name>
    <name type="synonym">Vigna angularis</name>
    <dbReference type="NCBI Taxonomy" id="3914"/>
    <lineage>
        <taxon>Eukaryota</taxon>
        <taxon>Viridiplantae</taxon>
        <taxon>Streptophyta</taxon>
        <taxon>Embryophyta</taxon>
        <taxon>Tracheophyta</taxon>
        <taxon>Spermatophyta</taxon>
        <taxon>Magnoliopsida</taxon>
        <taxon>eudicotyledons</taxon>
        <taxon>Gunneridae</taxon>
        <taxon>Pentapetalae</taxon>
        <taxon>rosids</taxon>
        <taxon>fabids</taxon>
        <taxon>Fabales</taxon>
        <taxon>Fabaceae</taxon>
        <taxon>Papilionoideae</taxon>
        <taxon>50 kb inversion clade</taxon>
        <taxon>NPAAA clade</taxon>
        <taxon>indigoferoid/millettioid clade</taxon>
        <taxon>Phaseoleae</taxon>
        <taxon>Vigna</taxon>
    </lineage>
</organism>
<dbReference type="InterPro" id="IPR044533">
    <property type="entry name" value="FLZ1/2/3"/>
</dbReference>
<dbReference type="PANTHER" id="PTHR46057">
    <property type="entry name" value="FCS-LIKE ZINC FINGER 1-RELATED"/>
    <property type="match status" value="1"/>
</dbReference>
<evidence type="ECO:0000256" key="4">
    <source>
        <dbReference type="PROSITE-ProRule" id="PRU01131"/>
    </source>
</evidence>
<comment type="similarity">
    <text evidence="1">Belongs to the FLZ family.</text>
</comment>
<protein>
    <recommendedName>
        <fullName evidence="6">FLZ-type domain-containing protein</fullName>
    </recommendedName>
</protein>
<evidence type="ECO:0000256" key="3">
    <source>
        <dbReference type="ARBA" id="ARBA00022771"/>
    </source>
</evidence>
<feature type="domain" description="FLZ-type" evidence="6">
    <location>
        <begin position="74"/>
        <end position="133"/>
    </location>
</feature>
<keyword evidence="3" id="KW-0863">Zinc-finger</keyword>
<accession>A0A8T0JIQ8</accession>
<evidence type="ECO:0000256" key="2">
    <source>
        <dbReference type="ARBA" id="ARBA00022723"/>
    </source>
</evidence>